<evidence type="ECO:0000313" key="3">
    <source>
        <dbReference type="Proteomes" id="UP000694865"/>
    </source>
</evidence>
<sequence length="273" mass="30740">MTTMDRRLPKNIEIAPNSLSIVLKPTTVDKEKPPKTGRALFQDLQNENKLNFWNRELSESVLQLNYLGWFEPDTLFIQGGDKEMSVVREAYARRVLKPPRHHTIQILGDVEAIELTPVPQSQFVPLTEVLCLIIAELNKRKIIATVDKIKAKLADCYGDVKLPSEEILKKSLAHLIKEQKVCHTGEGYFIVTPEDFLYLRSCASSTTTSEVNVSPISQNSNQSGQSSEGQPRKTQKTVRHAVQISTEKGTHTRKKEPPSPRSKSCRLICHTGI</sequence>
<dbReference type="PANTHER" id="PTHR22437">
    <property type="entry name" value="WINGED HELIX DOMAIN-CONTAINING PROTEIN"/>
    <property type="match status" value="1"/>
</dbReference>
<feature type="region of interest" description="Disordered" evidence="1">
    <location>
        <begin position="210"/>
        <end position="265"/>
    </location>
</feature>
<protein>
    <submittedName>
        <fullName evidence="4">Storkhead-box protein 1-like</fullName>
    </submittedName>
</protein>
<feature type="domain" description="Winged helix Storkhead-box1" evidence="2">
    <location>
        <begin position="116"/>
        <end position="193"/>
    </location>
</feature>
<gene>
    <name evidence="4" type="primary">LOC100370948</name>
</gene>
<dbReference type="RefSeq" id="XP_002733498.1">
    <property type="nucleotide sequence ID" value="XM_002733452.2"/>
</dbReference>
<dbReference type="Pfam" id="PF10264">
    <property type="entry name" value="WHD_Storkhead"/>
    <property type="match status" value="1"/>
</dbReference>
<dbReference type="InterPro" id="IPR040126">
    <property type="entry name" value="STOX1/2"/>
</dbReference>
<reference evidence="4" key="1">
    <citation type="submission" date="2025-08" db="UniProtKB">
        <authorList>
            <consortium name="RefSeq"/>
        </authorList>
    </citation>
    <scope>IDENTIFICATION</scope>
    <source>
        <tissue evidence="4">Testes</tissue>
    </source>
</reference>
<organism evidence="3 4">
    <name type="scientific">Saccoglossus kowalevskii</name>
    <name type="common">Acorn worm</name>
    <dbReference type="NCBI Taxonomy" id="10224"/>
    <lineage>
        <taxon>Eukaryota</taxon>
        <taxon>Metazoa</taxon>
        <taxon>Hemichordata</taxon>
        <taxon>Enteropneusta</taxon>
        <taxon>Harrimaniidae</taxon>
        <taxon>Saccoglossus</taxon>
    </lineage>
</organism>
<dbReference type="GeneID" id="100370948"/>
<evidence type="ECO:0000259" key="2">
    <source>
        <dbReference type="Pfam" id="PF10264"/>
    </source>
</evidence>
<feature type="compositionally biased region" description="Low complexity" evidence="1">
    <location>
        <begin position="217"/>
        <end position="229"/>
    </location>
</feature>
<accession>A0ABM0GMZ6</accession>
<keyword evidence="3" id="KW-1185">Reference proteome</keyword>
<dbReference type="InterPro" id="IPR019391">
    <property type="entry name" value="Storkhead-box_WHD"/>
</dbReference>
<proteinExistence type="predicted"/>
<evidence type="ECO:0000256" key="1">
    <source>
        <dbReference type="SAM" id="MobiDB-lite"/>
    </source>
</evidence>
<name>A0ABM0GMZ6_SACKO</name>
<evidence type="ECO:0000313" key="4">
    <source>
        <dbReference type="RefSeq" id="XP_002733498.1"/>
    </source>
</evidence>
<dbReference type="PANTHER" id="PTHR22437:SF0">
    <property type="entry name" value="FI21431P1"/>
    <property type="match status" value="1"/>
</dbReference>
<dbReference type="Proteomes" id="UP000694865">
    <property type="component" value="Unplaced"/>
</dbReference>